<comment type="similarity">
    <text evidence="2 11">Belongs to the TFB4 family.</text>
</comment>
<comment type="function">
    <text evidence="11">Component of the general transcription and DNA repair factor IIH (TFIIH) core complex, which is involved in general and transcription-coupled nucleotide excision repair (NER) of damaged DNA and, when complexed to CAK, in RNA transcription by RNA polymerase II. In NER, TFIIH acts by opening DNA around the lesion to allow the excision of the damaged oligonucleotide and its replacement by a new DNA fragment. In transcription, TFIIH has an essential role in transcription initiation. When the pre-initiation complex (PIC) has been established, TFIIH is required for promoter opening and promoter escape. Phosphorylation of the C-terminal tail (CTD) of the largest subunit of RNA polymerase II by the kinase module CAK controls the initiation of transcription.</text>
</comment>
<dbReference type="InterPro" id="IPR004600">
    <property type="entry name" value="TFIIH_Tfb4/GTF2H3"/>
</dbReference>
<dbReference type="GO" id="GO:0000439">
    <property type="term" value="C:transcription factor TFIIH core complex"/>
    <property type="evidence" value="ECO:0007669"/>
    <property type="project" value="UniProtKB-UniRule"/>
</dbReference>
<name>E3LRY5_CAERE</name>
<dbReference type="GO" id="GO:0008270">
    <property type="term" value="F:zinc ion binding"/>
    <property type="evidence" value="ECO:0007669"/>
    <property type="project" value="UniProtKB-KW"/>
</dbReference>
<keyword evidence="9 11" id="KW-0234">DNA repair</keyword>
<evidence type="ECO:0000256" key="9">
    <source>
        <dbReference type="ARBA" id="ARBA00023204"/>
    </source>
</evidence>
<evidence type="ECO:0000313" key="13">
    <source>
        <dbReference type="EMBL" id="EFP09096.1"/>
    </source>
</evidence>
<evidence type="ECO:0000256" key="1">
    <source>
        <dbReference type="ARBA" id="ARBA00004123"/>
    </source>
</evidence>
<dbReference type="Proteomes" id="UP000008281">
    <property type="component" value="Unassembled WGS sequence"/>
</dbReference>
<dbReference type="OMA" id="DYRASCH"/>
<dbReference type="Gene3D" id="3.40.50.410">
    <property type="entry name" value="von Willebrand factor, type A domain"/>
    <property type="match status" value="1"/>
</dbReference>
<keyword evidence="14" id="KW-1185">Reference proteome</keyword>
<dbReference type="GO" id="GO:0005675">
    <property type="term" value="C:transcription factor TFIIH holo complex"/>
    <property type="evidence" value="ECO:0007669"/>
    <property type="project" value="UniProtKB-UniRule"/>
</dbReference>
<comment type="subcellular location">
    <subcellularLocation>
        <location evidence="1 11">Nucleus</location>
    </subcellularLocation>
</comment>
<evidence type="ECO:0000256" key="4">
    <source>
        <dbReference type="ARBA" id="ARBA00022763"/>
    </source>
</evidence>
<sequence length="317" mass="34305">MLIYLQMSTLSVLIEASSCSWGKLASQHGDRTIGIILRSIVSLYLLTVKRGVFFQVSFCNAHLGQSASNQLLVFAYGRNESKNMIYSSARSDDRNASFIVVNRLKDLLTNDSGNSDATIGAPLGPALAHAFCHMKKDSRITTADPCDDSLGPAATSEQSESSTEKVTNRAVVISMSPIMGSEHGSLMNLFFSAAKQSICVDVVSMGDDFTGGILQQAADITGGSFLHAQKPPALLKILMTNMLTDPSYRTAFSKLSHSSVDYRASCACHHKLVSSGWVCSVCLSVLCQYTPICKVCRAAFTITNIPKKPNRKRTLRS</sequence>
<keyword evidence="7 11" id="KW-0805">Transcription regulation</keyword>
<keyword evidence="6 11" id="KW-0862">Zinc</keyword>
<dbReference type="STRING" id="31234.E3LRY5"/>
<protein>
    <recommendedName>
        <fullName evidence="11">General transcription factor IIH subunit 3</fullName>
    </recommendedName>
    <alternativeName>
        <fullName evidence="11">General transcription factor IIH polypeptide 3</fullName>
    </alternativeName>
</protein>
<dbReference type="OrthoDB" id="17307at2759"/>
<proteinExistence type="inferred from homology"/>
<dbReference type="FunFam" id="3.40.50.410:FF:000156">
    <property type="entry name" value="General Transcription Factor homolog"/>
    <property type="match status" value="1"/>
</dbReference>
<evidence type="ECO:0000313" key="14">
    <source>
        <dbReference type="Proteomes" id="UP000008281"/>
    </source>
</evidence>
<keyword evidence="10 11" id="KW-0539">Nucleus</keyword>
<dbReference type="Pfam" id="PF03850">
    <property type="entry name" value="Tfb4"/>
    <property type="match status" value="1"/>
</dbReference>
<evidence type="ECO:0000256" key="8">
    <source>
        <dbReference type="ARBA" id="ARBA00023163"/>
    </source>
</evidence>
<dbReference type="InParanoid" id="E3LRY5"/>
<keyword evidence="8 11" id="KW-0804">Transcription</keyword>
<dbReference type="NCBIfam" id="TIGR00627">
    <property type="entry name" value="tfb4"/>
    <property type="match status" value="1"/>
</dbReference>
<dbReference type="GO" id="GO:0006289">
    <property type="term" value="P:nucleotide-excision repair"/>
    <property type="evidence" value="ECO:0007669"/>
    <property type="project" value="UniProtKB-UniRule"/>
</dbReference>
<evidence type="ECO:0000256" key="11">
    <source>
        <dbReference type="RuleBase" id="RU368090"/>
    </source>
</evidence>
<reference evidence="13" key="1">
    <citation type="submission" date="2007-07" db="EMBL/GenBank/DDBJ databases">
        <title>PCAP assembly of the Caenorhabditis remanei genome.</title>
        <authorList>
            <consortium name="The Caenorhabditis remanei Sequencing Consortium"/>
            <person name="Wilson R.K."/>
        </authorList>
    </citation>
    <scope>NUCLEOTIDE SEQUENCE [LARGE SCALE GENOMIC DNA]</scope>
    <source>
        <strain evidence="13">PB4641</strain>
    </source>
</reference>
<feature type="region of interest" description="Disordered" evidence="12">
    <location>
        <begin position="143"/>
        <end position="165"/>
    </location>
</feature>
<keyword evidence="5 11" id="KW-0863">Zinc-finger</keyword>
<evidence type="ECO:0000256" key="7">
    <source>
        <dbReference type="ARBA" id="ARBA00023015"/>
    </source>
</evidence>
<dbReference type="PANTHER" id="PTHR12831:SF0">
    <property type="entry name" value="GENERAL TRANSCRIPTION FACTOR IIH SUBUNIT 3"/>
    <property type="match status" value="1"/>
</dbReference>
<comment type="subunit">
    <text evidence="11">Part of a TFIID-containing RNA polymerase II pre-initiation complex that is composed of TBP and at least GTF2A1, GTF2A2, GTF2E1, GTF2E2, GTF2F1, GTF2H2, GTF2H3, GTF2H4, GTF2H5, GTF2B, TCEA1, ERCC2, ERCC3, TAF1, TAF2, TAF3, TAF4, TAF5, TAF6, TAF7, TAF8, TAF9, TAF10, TAF11, TAF12 and TAF13. Component of the 7-subunit TFIIH core complex composed of XPB/ERCC3, XPD/ERCC2, GTF2H1, GTF2H2, GTF2H3, GTF2H4 and GTF2H5, which is active in NER. The core complex associates with the 3-subunit CDK-activating kinase (CAK) module composed of CCNH/cyclin H, CDK7 and MNAT1 to form the 10-subunit holoenzyme (holo-TFIIH) active in transcription. Interacts with RARA; the interaction requires prior phosphorylation of RARA on 'Ser-369' which then enhances interaction of RARA with CDK7.</text>
</comment>
<dbReference type="FunCoup" id="E3LRY5">
    <property type="interactions" value="2632"/>
</dbReference>
<evidence type="ECO:0000256" key="10">
    <source>
        <dbReference type="ARBA" id="ARBA00023242"/>
    </source>
</evidence>
<organism evidence="14">
    <name type="scientific">Caenorhabditis remanei</name>
    <name type="common">Caenorhabditis vulgaris</name>
    <dbReference type="NCBI Taxonomy" id="31234"/>
    <lineage>
        <taxon>Eukaryota</taxon>
        <taxon>Metazoa</taxon>
        <taxon>Ecdysozoa</taxon>
        <taxon>Nematoda</taxon>
        <taxon>Chromadorea</taxon>
        <taxon>Rhabditida</taxon>
        <taxon>Rhabditina</taxon>
        <taxon>Rhabditomorpha</taxon>
        <taxon>Rhabditoidea</taxon>
        <taxon>Rhabditidae</taxon>
        <taxon>Peloderinae</taxon>
        <taxon>Caenorhabditis</taxon>
    </lineage>
</organism>
<dbReference type="HOGENOM" id="CLU_040211_0_0_1"/>
<evidence type="ECO:0000256" key="12">
    <source>
        <dbReference type="SAM" id="MobiDB-lite"/>
    </source>
</evidence>
<dbReference type="AlphaFoldDB" id="E3LRY5"/>
<dbReference type="PANTHER" id="PTHR12831">
    <property type="entry name" value="TRANSCRIPTION INITIATION FACTOR IIH TFIIH , POLYPEPTIDE 3-RELATED"/>
    <property type="match status" value="1"/>
</dbReference>
<gene>
    <name evidence="13" type="ORF">CRE_25211</name>
</gene>
<evidence type="ECO:0000256" key="5">
    <source>
        <dbReference type="ARBA" id="ARBA00022771"/>
    </source>
</evidence>
<dbReference type="GO" id="GO:0006355">
    <property type="term" value="P:regulation of DNA-templated transcription"/>
    <property type="evidence" value="ECO:0007669"/>
    <property type="project" value="InterPro"/>
</dbReference>
<dbReference type="EMBL" id="DS268414">
    <property type="protein sequence ID" value="EFP09096.1"/>
    <property type="molecule type" value="Genomic_DNA"/>
</dbReference>
<accession>E3LRY5</accession>
<evidence type="ECO:0000256" key="2">
    <source>
        <dbReference type="ARBA" id="ARBA00005273"/>
    </source>
</evidence>
<dbReference type="InterPro" id="IPR036465">
    <property type="entry name" value="vWFA_dom_sf"/>
</dbReference>
<keyword evidence="3 11" id="KW-0479">Metal-binding</keyword>
<evidence type="ECO:0000256" key="3">
    <source>
        <dbReference type="ARBA" id="ARBA00022723"/>
    </source>
</evidence>
<dbReference type="eggNOG" id="KOG2487">
    <property type="taxonomic scope" value="Eukaryota"/>
</dbReference>
<evidence type="ECO:0000256" key="6">
    <source>
        <dbReference type="ARBA" id="ARBA00022833"/>
    </source>
</evidence>
<keyword evidence="4 11" id="KW-0227">DNA damage</keyword>